<dbReference type="EMBL" id="CP036263">
    <property type="protein sequence ID" value="QDS98839.1"/>
    <property type="molecule type" value="Genomic_DNA"/>
</dbReference>
<dbReference type="AlphaFoldDB" id="A0A517MVD7"/>
<protein>
    <recommendedName>
        <fullName evidence="1">H repeat-associated protein N-terminal domain-containing protein</fullName>
    </recommendedName>
</protein>
<evidence type="ECO:0000259" key="1">
    <source>
        <dbReference type="Pfam" id="PF13808"/>
    </source>
</evidence>
<evidence type="ECO:0000313" key="3">
    <source>
        <dbReference type="Proteomes" id="UP000319852"/>
    </source>
</evidence>
<accession>A0A517MVD7</accession>
<dbReference type="KEGG" id="amob:HG15A2_21240"/>
<reference evidence="2 3" key="1">
    <citation type="submission" date="2019-02" db="EMBL/GenBank/DDBJ databases">
        <title>Deep-cultivation of Planctomycetes and their phenomic and genomic characterization uncovers novel biology.</title>
        <authorList>
            <person name="Wiegand S."/>
            <person name="Jogler M."/>
            <person name="Boedeker C."/>
            <person name="Pinto D."/>
            <person name="Vollmers J."/>
            <person name="Rivas-Marin E."/>
            <person name="Kohn T."/>
            <person name="Peeters S.H."/>
            <person name="Heuer A."/>
            <person name="Rast P."/>
            <person name="Oberbeckmann S."/>
            <person name="Bunk B."/>
            <person name="Jeske O."/>
            <person name="Meyerdierks A."/>
            <person name="Storesund J.E."/>
            <person name="Kallscheuer N."/>
            <person name="Luecker S."/>
            <person name="Lage O.M."/>
            <person name="Pohl T."/>
            <person name="Merkel B.J."/>
            <person name="Hornburger P."/>
            <person name="Mueller R.-W."/>
            <person name="Bruemmer F."/>
            <person name="Labrenz M."/>
            <person name="Spormann A.M."/>
            <person name="Op den Camp H."/>
            <person name="Overmann J."/>
            <person name="Amann R."/>
            <person name="Jetten M.S.M."/>
            <person name="Mascher T."/>
            <person name="Medema M.H."/>
            <person name="Devos D.P."/>
            <person name="Kaster A.-K."/>
            <person name="Ovreas L."/>
            <person name="Rohde M."/>
            <person name="Galperin M.Y."/>
            <person name="Jogler C."/>
        </authorList>
    </citation>
    <scope>NUCLEOTIDE SEQUENCE [LARGE SCALE GENOMIC DNA]</scope>
    <source>
        <strain evidence="2 3">HG15A2</strain>
    </source>
</reference>
<dbReference type="RefSeq" id="WP_145060108.1">
    <property type="nucleotide sequence ID" value="NZ_CP036263.1"/>
</dbReference>
<sequence length="98" mass="10719">MPAPTVLPSLMAALSQVSDPRQPRGVRHPFSAILGLTLLGLGCRTNDFAGLHRWAKAHWHLIGKTLGFTRRRPPHPTTLSRTLAKFSLAELQDAFPSG</sequence>
<dbReference type="InterPro" id="IPR032806">
    <property type="entry name" value="YbfD_N"/>
</dbReference>
<gene>
    <name evidence="2" type="ORF">HG15A2_21240</name>
</gene>
<organism evidence="2 3">
    <name type="scientific">Adhaeretor mobilis</name>
    <dbReference type="NCBI Taxonomy" id="1930276"/>
    <lineage>
        <taxon>Bacteria</taxon>
        <taxon>Pseudomonadati</taxon>
        <taxon>Planctomycetota</taxon>
        <taxon>Planctomycetia</taxon>
        <taxon>Pirellulales</taxon>
        <taxon>Lacipirellulaceae</taxon>
        <taxon>Adhaeretor</taxon>
    </lineage>
</organism>
<feature type="domain" description="H repeat-associated protein N-terminal" evidence="1">
    <location>
        <begin position="12"/>
        <end position="95"/>
    </location>
</feature>
<dbReference type="Proteomes" id="UP000319852">
    <property type="component" value="Chromosome"/>
</dbReference>
<keyword evidence="3" id="KW-1185">Reference proteome</keyword>
<evidence type="ECO:0000313" key="2">
    <source>
        <dbReference type="EMBL" id="QDS98839.1"/>
    </source>
</evidence>
<name>A0A517MVD7_9BACT</name>
<proteinExistence type="predicted"/>
<dbReference type="OrthoDB" id="264746at2"/>
<dbReference type="Pfam" id="PF13808">
    <property type="entry name" value="DDE_Tnp_1_assoc"/>
    <property type="match status" value="1"/>
</dbReference>